<gene>
    <name evidence="2" type="ORF">GCM10011348_26500</name>
</gene>
<dbReference type="AlphaFoldDB" id="A0A918DTZ1"/>
<dbReference type="RefSeq" id="WP_188861092.1">
    <property type="nucleotide sequence ID" value="NZ_BMLT01000006.1"/>
</dbReference>
<evidence type="ECO:0000256" key="1">
    <source>
        <dbReference type="SAM" id="Coils"/>
    </source>
</evidence>
<evidence type="ECO:0008006" key="4">
    <source>
        <dbReference type="Google" id="ProtNLM"/>
    </source>
</evidence>
<protein>
    <recommendedName>
        <fullName evidence="4">Chaperone modulatory protein CbpM</fullName>
    </recommendedName>
</protein>
<reference evidence="2 3" key="1">
    <citation type="journal article" date="2014" name="Int. J. Syst. Evol. Microbiol.">
        <title>Complete genome sequence of Corynebacterium casei LMG S-19264T (=DSM 44701T), isolated from a smear-ripened cheese.</title>
        <authorList>
            <consortium name="US DOE Joint Genome Institute (JGI-PGF)"/>
            <person name="Walter F."/>
            <person name="Albersmeier A."/>
            <person name="Kalinowski J."/>
            <person name="Ruckert C."/>
        </authorList>
    </citation>
    <scope>NUCLEOTIDE SEQUENCE [LARGE SCALE GENOMIC DNA]</scope>
    <source>
        <strain evidence="2 3">CGMCC 1.7286</strain>
    </source>
</reference>
<organism evidence="2 3">
    <name type="scientific">Marinobacterium nitratireducens</name>
    <dbReference type="NCBI Taxonomy" id="518897"/>
    <lineage>
        <taxon>Bacteria</taxon>
        <taxon>Pseudomonadati</taxon>
        <taxon>Pseudomonadota</taxon>
        <taxon>Gammaproteobacteria</taxon>
        <taxon>Oceanospirillales</taxon>
        <taxon>Oceanospirillaceae</taxon>
        <taxon>Marinobacterium</taxon>
    </lineage>
</organism>
<dbReference type="EMBL" id="BMLT01000006">
    <property type="protein sequence ID" value="GGO83231.1"/>
    <property type="molecule type" value="Genomic_DNA"/>
</dbReference>
<dbReference type="Pfam" id="PF13591">
    <property type="entry name" value="MerR_2"/>
    <property type="match status" value="1"/>
</dbReference>
<accession>A0A918DTZ1</accession>
<evidence type="ECO:0000313" key="3">
    <source>
        <dbReference type="Proteomes" id="UP000599578"/>
    </source>
</evidence>
<dbReference type="Proteomes" id="UP000599578">
    <property type="component" value="Unassembled WGS sequence"/>
</dbReference>
<dbReference type="SUPFAM" id="SSF46955">
    <property type="entry name" value="Putative DNA-binding domain"/>
    <property type="match status" value="1"/>
</dbReference>
<comment type="caution">
    <text evidence="2">The sequence shown here is derived from an EMBL/GenBank/DDBJ whole genome shotgun (WGS) entry which is preliminary data.</text>
</comment>
<dbReference type="Gene3D" id="1.10.1660.10">
    <property type="match status" value="1"/>
</dbReference>
<evidence type="ECO:0000313" key="2">
    <source>
        <dbReference type="EMBL" id="GGO83231.1"/>
    </source>
</evidence>
<sequence length="99" mass="11546">MTPVLIELTIEEFTQATDLSRDSLMQMVEEGILVPGQKSGQWRFQAQLVARARRASRLHRDLGIDWSGIALALELLDELEQTRRENRRLRQRLGRFLED</sequence>
<feature type="coiled-coil region" evidence="1">
    <location>
        <begin position="72"/>
        <end position="99"/>
    </location>
</feature>
<name>A0A918DTZ1_9GAMM</name>
<proteinExistence type="predicted"/>
<dbReference type="InterPro" id="IPR009061">
    <property type="entry name" value="DNA-bd_dom_put_sf"/>
</dbReference>
<keyword evidence="3" id="KW-1185">Reference proteome</keyword>
<keyword evidence="1" id="KW-0175">Coiled coil</keyword>